<evidence type="ECO:0000256" key="2">
    <source>
        <dbReference type="SAM" id="MobiDB-lite"/>
    </source>
</evidence>
<dbReference type="Proteomes" id="UP001642484">
    <property type="component" value="Unassembled WGS sequence"/>
</dbReference>
<evidence type="ECO:0000313" key="5">
    <source>
        <dbReference type="Proteomes" id="UP001642484"/>
    </source>
</evidence>
<keyword evidence="3" id="KW-0472">Membrane</keyword>
<sequence>MYMKYWRSLRSRSTPKQVKDLASRFKWCAEQSQMLYEDFFSSGCDWKKSTIYRSVTNTFENRRTGKRKWLTRQQMLPFFDNDPAVVDAVILRKKSDPELCKNEIRPHPENPSVMQYLVLVEDEEEATERDRILDKFIMSTSSRGGGDDPSGSEDEDGESDGEGSTRDSPEKKKSKKEKKEKKNKKGKGKKGQKANQNKNWVCMLKLLAKKKGEVSPEEAEKEKAKEAYKEEIKKVKQEAIDKEIDALTSNLVKLRATLQKALDDADIVWVETKVKGKLRESEPVSKEIPIILPKDLLRYLFGELGVSIDAEEVRRYWQHARECGCPWGNLSDGDHHIPCALYGDSAKYSYIGEKITCVFFSLPLWNPRAARYRIWLLFALETYQTLGGLTINPLYRRIVESMWELYSDGLEVNGRTLHFAVSEIKGAFILLPKFHYSMMRHCSMHNINLGIAAVANGSSLLLLALLGYFGDCDNVSLADRLVIAYKDFKVFCRTNRVFSSQPLFTVKSAAKLY</sequence>
<feature type="compositionally biased region" description="Basic residues" evidence="2">
    <location>
        <begin position="172"/>
        <end position="192"/>
    </location>
</feature>
<feature type="compositionally biased region" description="Acidic residues" evidence="2">
    <location>
        <begin position="150"/>
        <end position="161"/>
    </location>
</feature>
<feature type="region of interest" description="Disordered" evidence="2">
    <location>
        <begin position="136"/>
        <end position="194"/>
    </location>
</feature>
<keyword evidence="5" id="KW-1185">Reference proteome</keyword>
<proteinExistence type="predicted"/>
<reference evidence="4 5" key="1">
    <citation type="submission" date="2024-02" db="EMBL/GenBank/DDBJ databases">
        <authorList>
            <person name="Chen Y."/>
            <person name="Shah S."/>
            <person name="Dougan E. K."/>
            <person name="Thang M."/>
            <person name="Chan C."/>
        </authorList>
    </citation>
    <scope>NUCLEOTIDE SEQUENCE [LARGE SCALE GENOMIC DNA]</scope>
</reference>
<evidence type="ECO:0000256" key="1">
    <source>
        <dbReference type="SAM" id="Coils"/>
    </source>
</evidence>
<keyword evidence="1" id="KW-0175">Coiled coil</keyword>
<feature type="transmembrane region" description="Helical" evidence="3">
    <location>
        <begin position="447"/>
        <end position="470"/>
    </location>
</feature>
<evidence type="ECO:0000256" key="3">
    <source>
        <dbReference type="SAM" id="Phobius"/>
    </source>
</evidence>
<evidence type="ECO:0000313" key="4">
    <source>
        <dbReference type="EMBL" id="CAK9020605.1"/>
    </source>
</evidence>
<dbReference type="EMBL" id="CAXAMN010007147">
    <property type="protein sequence ID" value="CAK9020605.1"/>
    <property type="molecule type" value="Genomic_DNA"/>
</dbReference>
<name>A0ABP0K1G6_9DINO</name>
<keyword evidence="3" id="KW-0812">Transmembrane</keyword>
<protein>
    <recommendedName>
        <fullName evidence="6">Transposase</fullName>
    </recommendedName>
</protein>
<organism evidence="4 5">
    <name type="scientific">Durusdinium trenchii</name>
    <dbReference type="NCBI Taxonomy" id="1381693"/>
    <lineage>
        <taxon>Eukaryota</taxon>
        <taxon>Sar</taxon>
        <taxon>Alveolata</taxon>
        <taxon>Dinophyceae</taxon>
        <taxon>Suessiales</taxon>
        <taxon>Symbiodiniaceae</taxon>
        <taxon>Durusdinium</taxon>
    </lineage>
</organism>
<gene>
    <name evidence="4" type="ORF">CCMP2556_LOCUS14121</name>
</gene>
<accession>A0ABP0K1G6</accession>
<keyword evidence="3" id="KW-1133">Transmembrane helix</keyword>
<feature type="coiled-coil region" evidence="1">
    <location>
        <begin position="218"/>
        <end position="264"/>
    </location>
</feature>
<evidence type="ECO:0008006" key="6">
    <source>
        <dbReference type="Google" id="ProtNLM"/>
    </source>
</evidence>
<comment type="caution">
    <text evidence="4">The sequence shown here is derived from an EMBL/GenBank/DDBJ whole genome shotgun (WGS) entry which is preliminary data.</text>
</comment>